<gene>
    <name evidence="1" type="ORF">TEK04_01200</name>
</gene>
<keyword evidence="2" id="KW-1185">Reference proteome</keyword>
<dbReference type="RefSeq" id="WP_336402468.1">
    <property type="nucleotide sequence ID" value="NZ_JBAPLU010000001.1"/>
</dbReference>
<comment type="caution">
    <text evidence="1">The sequence shown here is derived from an EMBL/GenBank/DDBJ whole genome shotgun (WGS) entry which is preliminary data.</text>
</comment>
<evidence type="ECO:0000313" key="2">
    <source>
        <dbReference type="Proteomes" id="UP001361570"/>
    </source>
</evidence>
<proteinExistence type="predicted"/>
<reference evidence="1 2" key="1">
    <citation type="submission" date="2024-03" db="EMBL/GenBank/DDBJ databases">
        <title>Draft genome sequence of Klenkia sp. LSe6-5.</title>
        <authorList>
            <person name="Duangmal K."/>
            <person name="Chantavorakit T."/>
        </authorList>
    </citation>
    <scope>NUCLEOTIDE SEQUENCE [LARGE SCALE GENOMIC DNA]</scope>
    <source>
        <strain evidence="1 2">LSe6-5</strain>
    </source>
</reference>
<sequence>MADGTGASPEQMAAFARSASEASQQLNSLFSTLNSNLATLEAQSRGQFAAAFTQVKATVATESSNMNAALGAIAQSVGQAGVNYTQGDADQRGYMTNVESVTTGITSGLVR</sequence>
<dbReference type="EMBL" id="JBAPLU010000001">
    <property type="protein sequence ID" value="MEI4270326.1"/>
    <property type="molecule type" value="Genomic_DNA"/>
</dbReference>
<protein>
    <submittedName>
        <fullName evidence="1">WXG100 family type VII secretion target</fullName>
    </submittedName>
</protein>
<dbReference type="InterPro" id="IPR036689">
    <property type="entry name" value="ESAT-6-like_sf"/>
</dbReference>
<name>A0ABU8DNE0_9ACTN</name>
<dbReference type="Proteomes" id="UP001361570">
    <property type="component" value="Unassembled WGS sequence"/>
</dbReference>
<evidence type="ECO:0000313" key="1">
    <source>
        <dbReference type="EMBL" id="MEI4270326.1"/>
    </source>
</evidence>
<dbReference type="Pfam" id="PF06013">
    <property type="entry name" value="WXG100"/>
    <property type="match status" value="1"/>
</dbReference>
<dbReference type="InterPro" id="IPR010310">
    <property type="entry name" value="T7SS_ESAT-6-like"/>
</dbReference>
<dbReference type="Gene3D" id="1.10.287.1060">
    <property type="entry name" value="ESAT-6-like"/>
    <property type="match status" value="1"/>
</dbReference>
<accession>A0ABU8DNE0</accession>
<organism evidence="1 2">
    <name type="scientific">Klenkia sesuvii</name>
    <dbReference type="NCBI Taxonomy" id="3103137"/>
    <lineage>
        <taxon>Bacteria</taxon>
        <taxon>Bacillati</taxon>
        <taxon>Actinomycetota</taxon>
        <taxon>Actinomycetes</taxon>
        <taxon>Geodermatophilales</taxon>
        <taxon>Geodermatophilaceae</taxon>
        <taxon>Klenkia</taxon>
    </lineage>
</organism>
<dbReference type="SUPFAM" id="SSF140453">
    <property type="entry name" value="EsxAB dimer-like"/>
    <property type="match status" value="1"/>
</dbReference>